<feature type="chain" id="PRO_5015682925" evidence="10">
    <location>
        <begin position="24"/>
        <end position="1002"/>
    </location>
</feature>
<dbReference type="RefSeq" id="WP_108372205.1">
    <property type="nucleotide sequence ID" value="NZ_CP028811.1"/>
</dbReference>
<dbReference type="InterPro" id="IPR000531">
    <property type="entry name" value="Beta-barrel_TonB"/>
</dbReference>
<gene>
    <name evidence="13" type="ORF">HYN48_12495</name>
</gene>
<organism evidence="13 14">
    <name type="scientific">Flavobacterium magnum</name>
    <dbReference type="NCBI Taxonomy" id="2162713"/>
    <lineage>
        <taxon>Bacteria</taxon>
        <taxon>Pseudomonadati</taxon>
        <taxon>Bacteroidota</taxon>
        <taxon>Flavobacteriia</taxon>
        <taxon>Flavobacteriales</taxon>
        <taxon>Flavobacteriaceae</taxon>
        <taxon>Flavobacterium</taxon>
    </lineage>
</organism>
<dbReference type="InterPro" id="IPR037066">
    <property type="entry name" value="Plug_dom_sf"/>
</dbReference>
<keyword evidence="6 8" id="KW-0472">Membrane</keyword>
<evidence type="ECO:0000256" key="3">
    <source>
        <dbReference type="ARBA" id="ARBA00022452"/>
    </source>
</evidence>
<keyword evidence="10" id="KW-0732">Signal</keyword>
<evidence type="ECO:0000256" key="5">
    <source>
        <dbReference type="ARBA" id="ARBA00023077"/>
    </source>
</evidence>
<keyword evidence="3 8" id="KW-1134">Transmembrane beta strand</keyword>
<feature type="domain" description="TonB-dependent receptor plug" evidence="12">
    <location>
        <begin position="112"/>
        <end position="216"/>
    </location>
</feature>
<comment type="subcellular location">
    <subcellularLocation>
        <location evidence="1 8">Cell outer membrane</location>
        <topology evidence="1 8">Multi-pass membrane protein</topology>
    </subcellularLocation>
</comment>
<reference evidence="13 14" key="1">
    <citation type="submission" date="2018-04" db="EMBL/GenBank/DDBJ databases">
        <title>Genome sequencing of Flavobacterium sp. HYN0048.</title>
        <authorList>
            <person name="Yi H."/>
            <person name="Baek C."/>
        </authorList>
    </citation>
    <scope>NUCLEOTIDE SEQUENCE [LARGE SCALE GENOMIC DNA]</scope>
    <source>
        <strain evidence="13 14">HYN0048</strain>
    </source>
</reference>
<dbReference type="Proteomes" id="UP000244193">
    <property type="component" value="Chromosome"/>
</dbReference>
<dbReference type="PROSITE" id="PS52016">
    <property type="entry name" value="TONB_DEPENDENT_REC_3"/>
    <property type="match status" value="1"/>
</dbReference>
<dbReference type="OrthoDB" id="9768177at2"/>
<keyword evidence="7 8" id="KW-0998">Cell outer membrane</keyword>
<dbReference type="InterPro" id="IPR023997">
    <property type="entry name" value="TonB-dep_OMP_SusC/RagA_CS"/>
</dbReference>
<evidence type="ECO:0000259" key="11">
    <source>
        <dbReference type="Pfam" id="PF00593"/>
    </source>
</evidence>
<name>A0A2S0RI83_9FLAO</name>
<evidence type="ECO:0000256" key="9">
    <source>
        <dbReference type="RuleBase" id="RU003357"/>
    </source>
</evidence>
<dbReference type="KEGG" id="fmg:HYN48_12495"/>
<dbReference type="Pfam" id="PF00593">
    <property type="entry name" value="TonB_dep_Rec_b-barrel"/>
    <property type="match status" value="1"/>
</dbReference>
<evidence type="ECO:0000259" key="12">
    <source>
        <dbReference type="Pfam" id="PF07715"/>
    </source>
</evidence>
<dbReference type="NCBIfam" id="TIGR04057">
    <property type="entry name" value="SusC_RagA_signa"/>
    <property type="match status" value="1"/>
</dbReference>
<evidence type="ECO:0000256" key="10">
    <source>
        <dbReference type="SAM" id="SignalP"/>
    </source>
</evidence>
<sequence length="1002" mass="109613">MRNFILSFMAFVSLLCLPSWVSAQNISGKVMDEMGMPMPGVSVTLVTSTTGTITDMDGNFSIAAKSGEQLQFSFLGYQSQTVSAAEGMTVAMKPATTDLSEVVVIGYGTANKRDLTGSIVKIKGSEVADKPNTNPIASLQGKVAGLQITNSGQPGQEPDIRIRGTVSKFRTKPLYVIDGIWNDNMSFVNPNDIESLDVLKDPSSLAVFGVRGANGVIIVTTKKAKEGKTVVNFNTSTGVKDITDAPSMTNGAQFRTLYDQQRANQGLAPYSFYNLFNGDTNWVDEISASSPMITMYNISVSNGDEKNKIYVGAGYTEEEGLIKNEKLKKFTFNINDELKVSDRLKVGVGMNGYDARLPQLHDFIAALNATPIVEAFNVTEGVYNQLPSEIGGPQIGNPLASVDLVNNGTQLNRDTRFVGNVFAELKLIDNLKIRGNYLADLGFSRGRGYTPVFDVYAAESDQLTPYAGNTVTSVNQFKSDSQYVQQELLLTYDKSFGKHNIASVLGYTRSETRFSSMNGSVRADVANNFQIPNDPRFWYINVSPFGDISTRISNSSEDSRSTVSYLARVLYNYDGKYLLNATYRNDASSELTKKFNAWSVGAAWEISKESFMNNSVLNYLKIKGSAGQLGNQVSSIPYPGYPGYISGTAGAAVFGDVPAIGFTSAFLPNSELNWEVVTSYEFGFELATLKNRLSMEANYYNKRTSDLLDFVFFGGNQASSKYVNAGEIENKGIELMGTWKDKIGDFEYSISGNFTSIDNKVISTYDTGSIFQNGSSIVKAGAPIGAFYGYEVEGVYQSYADILASPPSALGSYDVGDLKFRDRNGDGVINPDDRGIIGNPTPDFTYGFSLNLNYKNFSLSADFQGVYGNEIWRDWGNGSTFAPFNYRSDRLNAWNGPGTSNWEPRLNTATGYNINNASTYMIEDGSYMRLRNIQLGYAFDTKFLESISIQNMRLFINAQNPFTWANNSGFSPEAPGSPTRFGVDTGGYPVPAIYSLGLSVTF</sequence>
<evidence type="ECO:0000256" key="4">
    <source>
        <dbReference type="ARBA" id="ARBA00022692"/>
    </source>
</evidence>
<evidence type="ECO:0000256" key="8">
    <source>
        <dbReference type="PROSITE-ProRule" id="PRU01360"/>
    </source>
</evidence>
<dbReference type="InterPro" id="IPR012910">
    <property type="entry name" value="Plug_dom"/>
</dbReference>
<dbReference type="EMBL" id="CP028811">
    <property type="protein sequence ID" value="AWA30831.1"/>
    <property type="molecule type" value="Genomic_DNA"/>
</dbReference>
<dbReference type="InterPro" id="IPR039426">
    <property type="entry name" value="TonB-dep_rcpt-like"/>
</dbReference>
<comment type="similarity">
    <text evidence="8 9">Belongs to the TonB-dependent receptor family.</text>
</comment>
<dbReference type="AlphaFoldDB" id="A0A2S0RI83"/>
<evidence type="ECO:0000256" key="7">
    <source>
        <dbReference type="ARBA" id="ARBA00023237"/>
    </source>
</evidence>
<feature type="signal peptide" evidence="10">
    <location>
        <begin position="1"/>
        <end position="23"/>
    </location>
</feature>
<keyword evidence="14" id="KW-1185">Reference proteome</keyword>
<proteinExistence type="inferred from homology"/>
<accession>A0A2S0RI83</accession>
<evidence type="ECO:0000256" key="6">
    <source>
        <dbReference type="ARBA" id="ARBA00023136"/>
    </source>
</evidence>
<evidence type="ECO:0000256" key="1">
    <source>
        <dbReference type="ARBA" id="ARBA00004571"/>
    </source>
</evidence>
<dbReference type="InterPro" id="IPR008969">
    <property type="entry name" value="CarboxyPept-like_regulatory"/>
</dbReference>
<dbReference type="GO" id="GO:0009279">
    <property type="term" value="C:cell outer membrane"/>
    <property type="evidence" value="ECO:0007669"/>
    <property type="project" value="UniProtKB-SubCell"/>
</dbReference>
<evidence type="ECO:0000256" key="2">
    <source>
        <dbReference type="ARBA" id="ARBA00022448"/>
    </source>
</evidence>
<dbReference type="Gene3D" id="2.170.130.10">
    <property type="entry name" value="TonB-dependent receptor, plug domain"/>
    <property type="match status" value="1"/>
</dbReference>
<keyword evidence="2 8" id="KW-0813">Transport</keyword>
<keyword evidence="5 9" id="KW-0798">TonB box</keyword>
<dbReference type="SUPFAM" id="SSF49464">
    <property type="entry name" value="Carboxypeptidase regulatory domain-like"/>
    <property type="match status" value="1"/>
</dbReference>
<evidence type="ECO:0000313" key="14">
    <source>
        <dbReference type="Proteomes" id="UP000244193"/>
    </source>
</evidence>
<dbReference type="NCBIfam" id="TIGR04056">
    <property type="entry name" value="OMP_RagA_SusC"/>
    <property type="match status" value="1"/>
</dbReference>
<feature type="domain" description="TonB-dependent receptor-like beta-barrel" evidence="11">
    <location>
        <begin position="445"/>
        <end position="960"/>
    </location>
</feature>
<dbReference type="Gene3D" id="2.60.40.1120">
    <property type="entry name" value="Carboxypeptidase-like, regulatory domain"/>
    <property type="match status" value="1"/>
</dbReference>
<dbReference type="InterPro" id="IPR036942">
    <property type="entry name" value="Beta-barrel_TonB_sf"/>
</dbReference>
<protein>
    <submittedName>
        <fullName evidence="13">SusC/RagA family TonB-linked outer membrane protein</fullName>
    </submittedName>
</protein>
<dbReference type="Gene3D" id="2.40.170.20">
    <property type="entry name" value="TonB-dependent receptor, beta-barrel domain"/>
    <property type="match status" value="1"/>
</dbReference>
<dbReference type="Pfam" id="PF07715">
    <property type="entry name" value="Plug"/>
    <property type="match status" value="1"/>
</dbReference>
<evidence type="ECO:0000313" key="13">
    <source>
        <dbReference type="EMBL" id="AWA30831.1"/>
    </source>
</evidence>
<dbReference type="InterPro" id="IPR023996">
    <property type="entry name" value="TonB-dep_OMP_SusC/RagA"/>
</dbReference>
<dbReference type="SUPFAM" id="SSF56935">
    <property type="entry name" value="Porins"/>
    <property type="match status" value="1"/>
</dbReference>
<keyword evidence="4 8" id="KW-0812">Transmembrane</keyword>
<dbReference type="Pfam" id="PF13715">
    <property type="entry name" value="CarbopepD_reg_2"/>
    <property type="match status" value="1"/>
</dbReference>